<gene>
    <name evidence="1" type="ORF">BTI247_59390</name>
</gene>
<reference evidence="1 2" key="1">
    <citation type="submission" date="2016-02" db="EMBL/GenBank/DDBJ databases">
        <title>Comparative analysis of three nematocidal Bacillus thuringiensis strains.</title>
        <authorList>
            <person name="Hollensteiner J."/>
            <person name="Kloesener M."/>
            <person name="Bunk B."/>
            <person name="Sproeer C."/>
            <person name="Rosenstiel P."/>
            <person name="Schulte-Iserlohe R."/>
            <person name="Schulenburg H."/>
            <person name="Liesegang H."/>
        </authorList>
    </citation>
    <scope>NUCLEOTIDE SEQUENCE [LARGE SCALE GENOMIC DNA]</scope>
    <source>
        <strain evidence="1 2">Bt18247</strain>
        <plasmid evidence="1 2">p174778</plasmid>
    </source>
</reference>
<dbReference type="EMBL" id="CP015251">
    <property type="protein sequence ID" value="AOM14270.1"/>
    <property type="molecule type" value="Genomic_DNA"/>
</dbReference>
<proteinExistence type="predicted"/>
<dbReference type="Proteomes" id="UP000192743">
    <property type="component" value="Plasmid p174778"/>
</dbReference>
<organism evidence="1 2">
    <name type="scientific">Bacillus thuringiensis Bt18247</name>
    <dbReference type="NCBI Taxonomy" id="1423143"/>
    <lineage>
        <taxon>Bacteria</taxon>
        <taxon>Bacillati</taxon>
        <taxon>Bacillota</taxon>
        <taxon>Bacilli</taxon>
        <taxon>Bacillales</taxon>
        <taxon>Bacillaceae</taxon>
        <taxon>Bacillus</taxon>
        <taxon>Bacillus cereus group</taxon>
    </lineage>
</organism>
<keyword evidence="1" id="KW-0614">Plasmid</keyword>
<evidence type="ECO:0000313" key="2">
    <source>
        <dbReference type="Proteomes" id="UP000192743"/>
    </source>
</evidence>
<evidence type="ECO:0000313" key="1">
    <source>
        <dbReference type="EMBL" id="AOM14270.1"/>
    </source>
</evidence>
<dbReference type="AlphaFoldDB" id="A0A9W3XBX3"/>
<accession>A0A9W3XBX3</accession>
<name>A0A9W3XBX3_BACTU</name>
<protein>
    <submittedName>
        <fullName evidence="1">Uncharacterized protein</fullName>
    </submittedName>
</protein>
<sequence length="33" mass="3381">MARLGNCSSSPQSTVNDAVCCNIVLGDTAKVLI</sequence>
<geneLocation type="plasmid" evidence="1 2">
    <name>p174778</name>
</geneLocation>